<keyword evidence="1" id="KW-0732">Signal</keyword>
<proteinExistence type="predicted"/>
<dbReference type="Pfam" id="PF18990">
    <property type="entry name" value="DUF5723"/>
    <property type="match status" value="1"/>
</dbReference>
<comment type="caution">
    <text evidence="3">The sequence shown here is derived from an EMBL/GenBank/DDBJ whole genome shotgun (WGS) entry which is preliminary data.</text>
</comment>
<dbReference type="EMBL" id="QHKM01000003">
    <property type="protein sequence ID" value="RAK67123.1"/>
    <property type="molecule type" value="Genomic_DNA"/>
</dbReference>
<dbReference type="InterPro" id="IPR043781">
    <property type="entry name" value="DUF5723"/>
</dbReference>
<name>A0A328BIZ2_9BACT</name>
<keyword evidence="4" id="KW-1185">Reference proteome</keyword>
<dbReference type="Gene3D" id="2.40.160.60">
    <property type="entry name" value="Outer membrane protein transport protein (OMPP1/FadL/TodX)"/>
    <property type="match status" value="1"/>
</dbReference>
<feature type="chain" id="PRO_5016293225" description="DUF5723 domain-containing protein" evidence="1">
    <location>
        <begin position="23"/>
        <end position="466"/>
    </location>
</feature>
<feature type="domain" description="DUF5723" evidence="2">
    <location>
        <begin position="62"/>
        <end position="427"/>
    </location>
</feature>
<feature type="signal peptide" evidence="1">
    <location>
        <begin position="1"/>
        <end position="22"/>
    </location>
</feature>
<accession>A0A328BIZ2</accession>
<protein>
    <recommendedName>
        <fullName evidence="2">DUF5723 domain-containing protein</fullName>
    </recommendedName>
</protein>
<dbReference type="Proteomes" id="UP000248553">
    <property type="component" value="Unassembled WGS sequence"/>
</dbReference>
<dbReference type="AlphaFoldDB" id="A0A328BIZ2"/>
<evidence type="ECO:0000259" key="2">
    <source>
        <dbReference type="Pfam" id="PF18990"/>
    </source>
</evidence>
<organism evidence="3 4">
    <name type="scientific">Hymenobacter edaphi</name>
    <dbReference type="NCBI Taxonomy" id="2211146"/>
    <lineage>
        <taxon>Bacteria</taxon>
        <taxon>Pseudomonadati</taxon>
        <taxon>Bacteroidota</taxon>
        <taxon>Cytophagia</taxon>
        <taxon>Cytophagales</taxon>
        <taxon>Hymenobacteraceae</taxon>
        <taxon>Hymenobacter</taxon>
    </lineage>
</organism>
<evidence type="ECO:0000313" key="4">
    <source>
        <dbReference type="Proteomes" id="UP000248553"/>
    </source>
</evidence>
<dbReference type="OrthoDB" id="9808610at2"/>
<evidence type="ECO:0000256" key="1">
    <source>
        <dbReference type="SAM" id="SignalP"/>
    </source>
</evidence>
<dbReference type="RefSeq" id="WP_111478544.1">
    <property type="nucleotide sequence ID" value="NZ_QHKM01000003.1"/>
</dbReference>
<gene>
    <name evidence="3" type="ORF">DLM85_13070</name>
</gene>
<sequence length="466" mass="49802">MKLLLPGLALGALALAPLSLHAQNELSNFGSTGRGGVANTFVSDYQAIGINPANLARIGSPKFSIGLLQYGVGIGSQSLTREQMLRFVKRVDDKLTTAEKQELAKAFTSDNALNLNADVMTFGASVDLLGIGTVAISNQQRVVTHMGLNKNMAEILFLGKNAPIYQQYTSGTTIPLVSTALQGTRLQMSWLNEFNVAFGRRLLDNDMFQLSAGVGYRYIEGVGVVDIRAEDGKLEAFGAVSPLFDINYGKLAQNPQFNYRQGGSGLRPVGTGNGVDLGASMEIGKSLRLGLSVTDIGSMTWKGNLLTANDQKLKQLSSEGIGSYNLFKEVTQLVTAGTDSLFQYQPSASRSESLPTKLRAGAGLRISEYFEVGVDATLPMNDVAGNLPKPFVGAGVDYKPVRWLRLSSGLSGGAGYGFSLPLGLTLATKHYEAGISTRDLVGLFTSEHPYVSVAAGFLRFKFGEQK</sequence>
<evidence type="ECO:0000313" key="3">
    <source>
        <dbReference type="EMBL" id="RAK67123.1"/>
    </source>
</evidence>
<reference evidence="4" key="1">
    <citation type="submission" date="2018-05" db="EMBL/GenBank/DDBJ databases">
        <authorList>
            <person name="Nie L."/>
        </authorList>
    </citation>
    <scope>NUCLEOTIDE SEQUENCE [LARGE SCALE GENOMIC DNA]</scope>
    <source>
        <strain evidence="4">NL</strain>
    </source>
</reference>